<dbReference type="PANTHER" id="PTHR43775">
    <property type="entry name" value="FATTY ACID SYNTHASE"/>
    <property type="match status" value="1"/>
</dbReference>
<accession>A0A319E4V5</accession>
<feature type="domain" description="Ketosynthase family 3 (KS3)" evidence="4">
    <location>
        <begin position="1"/>
        <end position="222"/>
    </location>
</feature>
<reference evidence="5 6" key="1">
    <citation type="submission" date="2018-02" db="EMBL/GenBank/DDBJ databases">
        <title>The genomes of Aspergillus section Nigri reveals drivers in fungal speciation.</title>
        <authorList>
            <consortium name="DOE Joint Genome Institute"/>
            <person name="Vesth T.C."/>
            <person name="Nybo J."/>
            <person name="Theobald S."/>
            <person name="Brandl J."/>
            <person name="Frisvad J.C."/>
            <person name="Nielsen K.F."/>
            <person name="Lyhne E.K."/>
            <person name="Kogle M.E."/>
            <person name="Kuo A."/>
            <person name="Riley R."/>
            <person name="Clum A."/>
            <person name="Nolan M."/>
            <person name="Lipzen A."/>
            <person name="Salamov A."/>
            <person name="Henrissat B."/>
            <person name="Wiebenga A."/>
            <person name="De vries R.P."/>
            <person name="Grigoriev I.V."/>
            <person name="Mortensen U.H."/>
            <person name="Andersen M.R."/>
            <person name="Baker S.E."/>
        </authorList>
    </citation>
    <scope>NUCLEOTIDE SEQUENCE [LARGE SCALE GENOMIC DNA]</scope>
    <source>
        <strain evidence="5 6">CBS 707.79</strain>
    </source>
</reference>
<evidence type="ECO:0000259" key="4">
    <source>
        <dbReference type="PROSITE" id="PS52004"/>
    </source>
</evidence>
<gene>
    <name evidence="5" type="ORF">BO71DRAFT_428898</name>
</gene>
<dbReference type="GO" id="GO:0006633">
    <property type="term" value="P:fatty acid biosynthetic process"/>
    <property type="evidence" value="ECO:0007669"/>
    <property type="project" value="TreeGrafter"/>
</dbReference>
<dbReference type="Pfam" id="PF02801">
    <property type="entry name" value="Ketoacyl-synt_C"/>
    <property type="match status" value="1"/>
</dbReference>
<dbReference type="InterPro" id="IPR050091">
    <property type="entry name" value="PKS_NRPS_Biosynth_Enz"/>
</dbReference>
<dbReference type="GO" id="GO:0044550">
    <property type="term" value="P:secondary metabolite biosynthetic process"/>
    <property type="evidence" value="ECO:0007669"/>
    <property type="project" value="UniProtKB-ARBA"/>
</dbReference>
<dbReference type="InterPro" id="IPR016035">
    <property type="entry name" value="Acyl_Trfase/lysoPLipase"/>
</dbReference>
<evidence type="ECO:0000256" key="2">
    <source>
        <dbReference type="ARBA" id="ARBA00022553"/>
    </source>
</evidence>
<name>A0A319E4V5_9EURO</name>
<protein>
    <recommendedName>
        <fullName evidence="4">Ketosynthase family 3 (KS3) domain-containing protein</fullName>
    </recommendedName>
</protein>
<keyword evidence="2" id="KW-0597">Phosphoprotein</keyword>
<evidence type="ECO:0000313" key="5">
    <source>
        <dbReference type="EMBL" id="PYH95638.1"/>
    </source>
</evidence>
<organism evidence="5 6">
    <name type="scientific">Aspergillus ellipticus CBS 707.79</name>
    <dbReference type="NCBI Taxonomy" id="1448320"/>
    <lineage>
        <taxon>Eukaryota</taxon>
        <taxon>Fungi</taxon>
        <taxon>Dikarya</taxon>
        <taxon>Ascomycota</taxon>
        <taxon>Pezizomycotina</taxon>
        <taxon>Eurotiomycetes</taxon>
        <taxon>Eurotiomycetidae</taxon>
        <taxon>Eurotiales</taxon>
        <taxon>Aspergillaceae</taxon>
        <taxon>Aspergillus</taxon>
        <taxon>Aspergillus subgen. Circumdati</taxon>
    </lineage>
</organism>
<dbReference type="SMART" id="SM00825">
    <property type="entry name" value="PKS_KS"/>
    <property type="match status" value="1"/>
</dbReference>
<dbReference type="SMART" id="SM00827">
    <property type="entry name" value="PKS_AT"/>
    <property type="match status" value="1"/>
</dbReference>
<dbReference type="Gene3D" id="3.40.366.10">
    <property type="entry name" value="Malonyl-Coenzyme A Acyl Carrier Protein, domain 2"/>
    <property type="match status" value="1"/>
</dbReference>
<dbReference type="InterPro" id="IPR014043">
    <property type="entry name" value="Acyl_transferase_dom"/>
</dbReference>
<dbReference type="Gene3D" id="3.40.47.10">
    <property type="match status" value="1"/>
</dbReference>
<dbReference type="AlphaFoldDB" id="A0A319E4V5"/>
<dbReference type="SUPFAM" id="SSF53901">
    <property type="entry name" value="Thiolase-like"/>
    <property type="match status" value="1"/>
</dbReference>
<dbReference type="VEuPathDB" id="FungiDB:BO71DRAFT_428898"/>
<dbReference type="EMBL" id="KZ825850">
    <property type="protein sequence ID" value="PYH95638.1"/>
    <property type="molecule type" value="Genomic_DNA"/>
</dbReference>
<dbReference type="InterPro" id="IPR014031">
    <property type="entry name" value="Ketoacyl_synth_C"/>
</dbReference>
<keyword evidence="3" id="KW-0808">Transferase</keyword>
<dbReference type="Pfam" id="PF22621">
    <property type="entry name" value="CurL-like_PKS_C"/>
    <property type="match status" value="1"/>
</dbReference>
<dbReference type="InterPro" id="IPR016036">
    <property type="entry name" value="Malonyl_transacylase_ACP-bd"/>
</dbReference>
<sequence>MAIVGGSNLILNPQTSIALSNLGKESASPLTIELQATAVVMAFVPFYLNPSLTPIRAVIRETGVNQGGRTLTITTPSREAQEELIRACYSRAGLDPKDTGYVQAHGTGTITGDCIELDAIGTVFQENRHSEEPLCIGYIKANFDHLESSSGLAAIIKVVMMLEKGLIPPCANFESPNPSIDFRGLKLKIPTRLEKWPKDKLQRASISNFGYGKNQRSCHYRERSLLPKSAKDEKSLRRMIQNLEDYCVGPGAEQRPSDLSYTLTLRWSDYKWRAVASAQSIGDLKDALSDPKVNLAQESQNPRLGFVFTGQGAQWFAMGRELLTAYPQFMAAMQEAHDFLKDLGATWGLLGPTDEFNKDENATRINERCISFPLCVVLQICLFRLLYQWRIRPTAGTGHSSGDISAAYASGALSFKEAIVTAYYRGSLCSELVENSRTAGSMLALGKGRVEALQYIRHIRSGTVVVACVNSPSSVTGAGDIDAIDEVKSMAAADNVFSRRLKVRAAYHSPHMQPVANQYEAHLHQHLHHDGCFRGILFSSSATGGLLNSAQQLGPAY</sequence>
<dbReference type="InterPro" id="IPR016039">
    <property type="entry name" value="Thiolase-like"/>
</dbReference>
<evidence type="ECO:0000313" key="6">
    <source>
        <dbReference type="Proteomes" id="UP000247810"/>
    </source>
</evidence>
<dbReference type="GO" id="GO:0004312">
    <property type="term" value="F:fatty acid synthase activity"/>
    <property type="evidence" value="ECO:0007669"/>
    <property type="project" value="TreeGrafter"/>
</dbReference>
<dbReference type="Proteomes" id="UP000247810">
    <property type="component" value="Unassembled WGS sequence"/>
</dbReference>
<dbReference type="STRING" id="1448320.A0A319E4V5"/>
<evidence type="ECO:0000256" key="1">
    <source>
        <dbReference type="ARBA" id="ARBA00022450"/>
    </source>
</evidence>
<evidence type="ECO:0000256" key="3">
    <source>
        <dbReference type="ARBA" id="ARBA00022679"/>
    </source>
</evidence>
<keyword evidence="1" id="KW-0596">Phosphopantetheine</keyword>
<dbReference type="InterPro" id="IPR001227">
    <property type="entry name" value="Ac_transferase_dom_sf"/>
</dbReference>
<proteinExistence type="predicted"/>
<dbReference type="CDD" id="cd00833">
    <property type="entry name" value="PKS"/>
    <property type="match status" value="1"/>
</dbReference>
<dbReference type="PROSITE" id="PS52004">
    <property type="entry name" value="KS3_2"/>
    <property type="match status" value="1"/>
</dbReference>
<keyword evidence="6" id="KW-1185">Reference proteome</keyword>
<dbReference type="InterPro" id="IPR020841">
    <property type="entry name" value="PKS_Beta-ketoAc_synthase_dom"/>
</dbReference>
<dbReference type="PANTHER" id="PTHR43775:SF29">
    <property type="entry name" value="ASPERFURANONE POLYKETIDE SYNTHASE AFOG-RELATED"/>
    <property type="match status" value="1"/>
</dbReference>
<dbReference type="SUPFAM" id="SSF55048">
    <property type="entry name" value="Probable ACP-binding domain of malonyl-CoA ACP transacylase"/>
    <property type="match status" value="1"/>
</dbReference>
<dbReference type="OrthoDB" id="3799328at2759"/>
<dbReference type="SUPFAM" id="SSF52151">
    <property type="entry name" value="FabD/lysophospholipase-like"/>
    <property type="match status" value="1"/>
</dbReference>
<dbReference type="Pfam" id="PF00698">
    <property type="entry name" value="Acyl_transf_1"/>
    <property type="match status" value="1"/>
</dbReference>